<evidence type="ECO:0000313" key="2">
    <source>
        <dbReference type="Proteomes" id="UP000421283"/>
    </source>
</evidence>
<reference evidence="2" key="1">
    <citation type="submission" date="2019-09" db="EMBL/GenBank/DDBJ databases">
        <title>Distinct polysaccharide growth profiles of human intestinal Prevotella copri isolates.</title>
        <authorList>
            <person name="Fehlner-Peach H."/>
            <person name="Magnabosco C."/>
            <person name="Raghavan V."/>
            <person name="Scher J.U."/>
            <person name="Tett A."/>
            <person name="Cox L.M."/>
            <person name="Gottsegen C."/>
            <person name="Watters A."/>
            <person name="Wiltshire- Gordon J.D."/>
            <person name="Segata N."/>
            <person name="Bonneau R."/>
            <person name="Littman D.R."/>
        </authorList>
    </citation>
    <scope>NUCLEOTIDE SEQUENCE [LARGE SCALE GENOMIC DNA]</scope>
    <source>
        <strain evidence="2">iAU3127</strain>
    </source>
</reference>
<dbReference type="RefSeq" id="WP_153137809.1">
    <property type="nucleotide sequence ID" value="NZ_VZAP01000062.1"/>
</dbReference>
<organism evidence="1 2">
    <name type="scientific">Segatella copri</name>
    <dbReference type="NCBI Taxonomy" id="165179"/>
    <lineage>
        <taxon>Bacteria</taxon>
        <taxon>Pseudomonadati</taxon>
        <taxon>Bacteroidota</taxon>
        <taxon>Bacteroidia</taxon>
        <taxon>Bacteroidales</taxon>
        <taxon>Prevotellaceae</taxon>
        <taxon>Segatella</taxon>
    </lineage>
</organism>
<dbReference type="Gene3D" id="3.40.50.300">
    <property type="entry name" value="P-loop containing nucleotide triphosphate hydrolases"/>
    <property type="match status" value="1"/>
</dbReference>
<sequence>MIKNITIQNIKGYGYPPVTLDVELKTNRVNILFAPNGTGKSSLAAAFSSLKRGTLSVDKNLKFHKDETLSSSLSLELNDVVYTADSTKNEISPVLSCWVIKSGIDSEATLQNMGKFATATSYIDITDIEIGKVVKLISTGYSINAIKRNFGKNKKILQNLGVEMESPKFLHRLKFIYTQLDTFLSANSRRALIENVLQKINNLRGNEQEVLAAIDENWLSEIETEPRYQSIVQQLALLYPNDSPCNLFLRFFQLIYHWKDNKVKIKSAIAYWDYIDFKNHIDREFKLLDTTWKNIHTEEVKDKLVVRFPHADEISNGQRDLLTFVVNIIKFKAKIRPEHKYLLLIDEVFDYLDDANLIAAQYYLTELLNLSNNNLYLCILSHLNPYTFRSYVFSEKRINPQYLRATVPTATRKMLAFIAFRETMNQEGKRGDANKLQLYHNLSHDLFHYNHLVRDYSADIATYKTDRNLDETWGRTAVLHQILIDEVNKYLSDQTQYDPYAVAMALRLRVEKMMYEQLQNQNQKTHFIEQKMTKNKFAYCEDNGVEVPDVYNIVSAIHNEADHVKMDHLTNTYVEKPMVYKFQHVAIKGILKKIFGWEGHNLNTNVID</sequence>
<accession>A0AA90VIQ8</accession>
<protein>
    <submittedName>
        <fullName evidence="1">Uncharacterized protein</fullName>
    </submittedName>
</protein>
<dbReference type="InterPro" id="IPR027417">
    <property type="entry name" value="P-loop_NTPase"/>
</dbReference>
<dbReference type="EMBL" id="VZAP01000062">
    <property type="protein sequence ID" value="MQO92060.1"/>
    <property type="molecule type" value="Genomic_DNA"/>
</dbReference>
<dbReference type="AlphaFoldDB" id="A0AA90VIQ8"/>
<evidence type="ECO:0000313" key="1">
    <source>
        <dbReference type="EMBL" id="MQO92060.1"/>
    </source>
</evidence>
<dbReference type="SUPFAM" id="SSF52540">
    <property type="entry name" value="P-loop containing nucleoside triphosphate hydrolases"/>
    <property type="match status" value="1"/>
</dbReference>
<proteinExistence type="predicted"/>
<gene>
    <name evidence="1" type="ORF">F7D31_05130</name>
</gene>
<name>A0AA90VIQ8_9BACT</name>
<dbReference type="Proteomes" id="UP000421283">
    <property type="component" value="Unassembled WGS sequence"/>
</dbReference>
<comment type="caution">
    <text evidence="1">The sequence shown here is derived from an EMBL/GenBank/DDBJ whole genome shotgun (WGS) entry which is preliminary data.</text>
</comment>